<keyword evidence="1" id="KW-0150">Chloroplast</keyword>
<reference evidence="1" key="1">
    <citation type="journal article" date="2017" name="J. Phycol.">
        <title>Analysis of chloroplast genomes and a supermatrix inform reclassification of the Rhodomelaceae (Rhodophyta).</title>
        <authorList>
            <person name="Diaz-Tapia P."/>
            <person name="Maggs C.A."/>
            <person name="West J.A."/>
            <person name="Verbruggen H."/>
        </authorList>
    </citation>
    <scope>NUCLEOTIDE SEQUENCE</scope>
    <source>
        <strain evidence="1">JW3780</strain>
    </source>
</reference>
<name>A0A1Z1M7X3_9FLOR</name>
<dbReference type="AlphaFoldDB" id="A0A1Z1M7X3"/>
<sequence>MITKQIYIAMKKYDLIYVYKLQQYIMNCNEFKIMLVNKMFCDLILHYDNCNNMKCLIKQINRLDILKSLITKKSQSYQMNSIIIEYIKQDLIYKSIEPTWTAKISKKLTKFINKTQLANSVSSYHTVNNKCFLTNIIIKKLSSYNYINKSISIWLYHNVYLNLSKIHNLKYKKYIIESKNNKLEVVTQASECLYLLINQIIINDAYWYTFNHIRKINSVWKAIDNVEIIILDNTNNLVQTFNIIFKHLLYRKTYKGFIKINVFDNNILNKVKFLYKYYYSYIISFISFGLIENCNKLMNCFNYILIKKQINQNLNKSEYIYSLKLINQILNKYIYFYNIEYFYQYTELGK</sequence>
<gene>
    <name evidence="1" type="primary">ConsOrf5</name>
</gene>
<organism evidence="1">
    <name type="scientific">Symphyocladiella dendroidea</name>
    <dbReference type="NCBI Taxonomy" id="2506487"/>
    <lineage>
        <taxon>Eukaryota</taxon>
        <taxon>Rhodophyta</taxon>
        <taxon>Florideophyceae</taxon>
        <taxon>Rhodymeniophycidae</taxon>
        <taxon>Ceramiales</taxon>
        <taxon>Rhodomelaceae</taxon>
        <taxon>Pterosiphonieae</taxon>
        <taxon>Symphyocladiella</taxon>
    </lineage>
</organism>
<keyword evidence="1" id="KW-0934">Plastid</keyword>
<evidence type="ECO:0008006" key="2">
    <source>
        <dbReference type="Google" id="ProtNLM"/>
    </source>
</evidence>
<proteinExistence type="predicted"/>
<evidence type="ECO:0000313" key="1">
    <source>
        <dbReference type="EMBL" id="ARW61854.1"/>
    </source>
</evidence>
<dbReference type="EMBL" id="MF101420">
    <property type="protein sequence ID" value="ARW61854.1"/>
    <property type="molecule type" value="Genomic_DNA"/>
</dbReference>
<dbReference type="RefSeq" id="YP_009393292.1">
    <property type="nucleotide sequence ID" value="NC_035267.1"/>
</dbReference>
<dbReference type="GeneID" id="33354965"/>
<protein>
    <recommendedName>
        <fullName evidence="2">Reverse transcriptase N-terminal domain-containing protein</fullName>
    </recommendedName>
</protein>
<geneLocation type="chloroplast" evidence="1"/>
<accession>A0A1Z1M7X3</accession>